<keyword evidence="2" id="KW-1185">Reference proteome</keyword>
<dbReference type="EMBL" id="BAAAMU010000147">
    <property type="protein sequence ID" value="GAA1686060.1"/>
    <property type="molecule type" value="Genomic_DNA"/>
</dbReference>
<evidence type="ECO:0000313" key="1">
    <source>
        <dbReference type="EMBL" id="GAA1686060.1"/>
    </source>
</evidence>
<organism evidence="1 2">
    <name type="scientific">Nonomuraea maheshkhaliensis</name>
    <dbReference type="NCBI Taxonomy" id="419590"/>
    <lineage>
        <taxon>Bacteria</taxon>
        <taxon>Bacillati</taxon>
        <taxon>Actinomycetota</taxon>
        <taxon>Actinomycetes</taxon>
        <taxon>Streptosporangiales</taxon>
        <taxon>Streptosporangiaceae</taxon>
        <taxon>Nonomuraea</taxon>
    </lineage>
</organism>
<accession>A0ABN2HDD5</accession>
<evidence type="ECO:0000313" key="2">
    <source>
        <dbReference type="Proteomes" id="UP001500064"/>
    </source>
</evidence>
<comment type="caution">
    <text evidence="1">The sequence shown here is derived from an EMBL/GenBank/DDBJ whole genome shotgun (WGS) entry which is preliminary data.</text>
</comment>
<reference evidence="1 2" key="1">
    <citation type="journal article" date="2019" name="Int. J. Syst. Evol. Microbiol.">
        <title>The Global Catalogue of Microorganisms (GCM) 10K type strain sequencing project: providing services to taxonomists for standard genome sequencing and annotation.</title>
        <authorList>
            <consortium name="The Broad Institute Genomics Platform"/>
            <consortium name="The Broad Institute Genome Sequencing Center for Infectious Disease"/>
            <person name="Wu L."/>
            <person name="Ma J."/>
        </authorList>
    </citation>
    <scope>NUCLEOTIDE SEQUENCE [LARGE SCALE GENOMIC DNA]</scope>
    <source>
        <strain evidence="1 2">JCM 13929</strain>
    </source>
</reference>
<proteinExistence type="predicted"/>
<sequence>MTRCLFYLIFYRIVGWLTLLPRSDASKNMEILVLRHEVTALRRQIHRPRLSGANRAVLSALARGLLAACVPTDW</sequence>
<evidence type="ECO:0008006" key="3">
    <source>
        <dbReference type="Google" id="ProtNLM"/>
    </source>
</evidence>
<gene>
    <name evidence="1" type="ORF">GCM10009733_098430</name>
</gene>
<protein>
    <recommendedName>
        <fullName evidence="3">Transposase</fullName>
    </recommendedName>
</protein>
<dbReference type="RefSeq" id="WP_346114043.1">
    <property type="nucleotide sequence ID" value="NZ_BAAAMU010000147.1"/>
</dbReference>
<name>A0ABN2HDD5_9ACTN</name>
<dbReference type="Proteomes" id="UP001500064">
    <property type="component" value="Unassembled WGS sequence"/>
</dbReference>